<dbReference type="EMBL" id="LR216287">
    <property type="protein sequence ID" value="VFJ12956.1"/>
    <property type="molecule type" value="Genomic_DNA"/>
</dbReference>
<dbReference type="SUPFAM" id="SSF51679">
    <property type="entry name" value="Bacterial luciferase-like"/>
    <property type="match status" value="1"/>
</dbReference>
<keyword evidence="3" id="KW-0560">Oxidoreductase</keyword>
<dbReference type="GO" id="GO:0046306">
    <property type="term" value="P:alkanesulfonate catabolic process"/>
    <property type="evidence" value="ECO:0007669"/>
    <property type="project" value="TreeGrafter"/>
</dbReference>
<organism evidence="6 7">
    <name type="scientific">Candidatus Nitrosocosmicus franklandianus</name>
    <dbReference type="NCBI Taxonomy" id="1798806"/>
    <lineage>
        <taxon>Archaea</taxon>
        <taxon>Nitrososphaerota</taxon>
        <taxon>Nitrososphaeria</taxon>
        <taxon>Nitrososphaerales</taxon>
        <taxon>Nitrososphaeraceae</taxon>
        <taxon>Candidatus Nitrosocosmicus</taxon>
    </lineage>
</organism>
<dbReference type="OrthoDB" id="11007at2157"/>
<proteinExistence type="predicted"/>
<dbReference type="RefSeq" id="WP_172602061.1">
    <property type="nucleotide sequence ID" value="NZ_LR216287.1"/>
</dbReference>
<keyword evidence="1" id="KW-0285">Flavoprotein</keyword>
<accession>A0A484I772</accession>
<keyword evidence="4" id="KW-0503">Monooxygenase</keyword>
<evidence type="ECO:0000256" key="4">
    <source>
        <dbReference type="ARBA" id="ARBA00023033"/>
    </source>
</evidence>
<dbReference type="Gene3D" id="3.20.20.30">
    <property type="entry name" value="Luciferase-like domain"/>
    <property type="match status" value="1"/>
</dbReference>
<name>A0A484I772_9ARCH</name>
<evidence type="ECO:0000313" key="6">
    <source>
        <dbReference type="EMBL" id="VFJ12956.1"/>
    </source>
</evidence>
<dbReference type="KEGG" id="nfn:NFRAN_0634"/>
<reference evidence="6 7" key="1">
    <citation type="submission" date="2019-02" db="EMBL/GenBank/DDBJ databases">
        <authorList>
            <person name="Lehtovirta-Morley E L."/>
        </authorList>
    </citation>
    <scope>NUCLEOTIDE SEQUENCE [LARGE SCALE GENOMIC DNA]</scope>
    <source>
        <strain evidence="6">NFRAN1</strain>
    </source>
</reference>
<gene>
    <name evidence="6" type="ORF">NFRAN_0634</name>
</gene>
<keyword evidence="7" id="KW-1185">Reference proteome</keyword>
<evidence type="ECO:0000256" key="3">
    <source>
        <dbReference type="ARBA" id="ARBA00023002"/>
    </source>
</evidence>
<dbReference type="InterPro" id="IPR050172">
    <property type="entry name" value="SsuD_RutA_monooxygenase"/>
</dbReference>
<dbReference type="PANTHER" id="PTHR42847">
    <property type="entry name" value="ALKANESULFONATE MONOOXYGENASE"/>
    <property type="match status" value="1"/>
</dbReference>
<evidence type="ECO:0000256" key="2">
    <source>
        <dbReference type="ARBA" id="ARBA00022643"/>
    </source>
</evidence>
<dbReference type="Proteomes" id="UP000294299">
    <property type="component" value="Chromosome NFRAN"/>
</dbReference>
<evidence type="ECO:0000313" key="7">
    <source>
        <dbReference type="Proteomes" id="UP000294299"/>
    </source>
</evidence>
<dbReference type="GeneID" id="39420140"/>
<dbReference type="InterPro" id="IPR011251">
    <property type="entry name" value="Luciferase-like_dom"/>
</dbReference>
<dbReference type="Pfam" id="PF00296">
    <property type="entry name" value="Bac_luciferase"/>
    <property type="match status" value="1"/>
</dbReference>
<evidence type="ECO:0000259" key="5">
    <source>
        <dbReference type="Pfam" id="PF00296"/>
    </source>
</evidence>
<dbReference type="InterPro" id="IPR036661">
    <property type="entry name" value="Luciferase-like_sf"/>
</dbReference>
<protein>
    <submittedName>
        <fullName evidence="6">Coenzyme F420-dependent N5,N10-methylene tetrahydromethanopterin reductase and related flavin-dependent oxidoreductases</fullName>
    </submittedName>
</protein>
<feature type="domain" description="Luciferase-like" evidence="5">
    <location>
        <begin position="14"/>
        <end position="224"/>
    </location>
</feature>
<dbReference type="GO" id="GO:0008726">
    <property type="term" value="F:alkanesulfonate monooxygenase activity"/>
    <property type="evidence" value="ECO:0007669"/>
    <property type="project" value="TreeGrafter"/>
</dbReference>
<keyword evidence="2" id="KW-0288">FMN</keyword>
<dbReference type="AlphaFoldDB" id="A0A484I772"/>
<evidence type="ECO:0000256" key="1">
    <source>
        <dbReference type="ARBA" id="ARBA00022630"/>
    </source>
</evidence>
<sequence>MNKPRYCLECWGGEYHRIRDTCLLAEKLGYYGFFYGESLTNLDFDCWTVISSLISLTKIIKLGPVITYINPEYRSLALLAKQSITFQDISAGRLEFRTGAGAASKYSISWWNPYGINYPNAGVRLTMLEEGISLFRKLIGKTDSIDKSNGSSSGFARSNDKKNGDYGNPVYHDGEYFKTNGAIMTKPILDIPITIAAKSKRMLQIAAKYSDIWESSYMSPTQFSSMNLKFHKVFQTTGNTVSSVFKNASGPHPKKSIELEVLIAESEKELQKKKAVLEKERGTEAYNQILGRGLIGICDEIHSLVSKYVDLGVEQFLLAFQDPFDVESIELFMKSVK</sequence>
<dbReference type="PANTHER" id="PTHR42847:SF4">
    <property type="entry name" value="ALKANESULFONATE MONOOXYGENASE-RELATED"/>
    <property type="match status" value="1"/>
</dbReference>